<comment type="subcellular location">
    <subcellularLocation>
        <location evidence="1">Cell membrane</location>
        <topology evidence="1">Multi-pass membrane protein</topology>
    </subcellularLocation>
</comment>
<reference evidence="11" key="1">
    <citation type="submission" date="2015-07" db="EMBL/GenBank/DDBJ databases">
        <title>Near-Complete Genome Sequence of the Cellulolytic Bacterium Bacteroides (Pseudobacteroides) cellulosolvens ATCC 35603.</title>
        <authorList>
            <person name="Dassa B."/>
            <person name="Utturkar S.M."/>
            <person name="Klingeman D.M."/>
            <person name="Hurt R.A."/>
            <person name="Keller M."/>
            <person name="Xu J."/>
            <person name="Reddy Y.H.K."/>
            <person name="Borovok I."/>
            <person name="Grinberg I.R."/>
            <person name="Lamed R."/>
            <person name="Zhivin O."/>
            <person name="Bayer E.A."/>
            <person name="Brown S.D."/>
        </authorList>
    </citation>
    <scope>NUCLEOTIDE SEQUENCE [LARGE SCALE GENOMIC DNA]</scope>
    <source>
        <strain evidence="11">DSM 2933</strain>
    </source>
</reference>
<comment type="similarity">
    <text evidence="2">Belongs to the MotA family.</text>
</comment>
<feature type="transmembrane region" description="Helical" evidence="8">
    <location>
        <begin position="182"/>
        <end position="201"/>
    </location>
</feature>
<keyword evidence="3" id="KW-0813">Transport</keyword>
<dbReference type="RefSeq" id="WP_036943969.1">
    <property type="nucleotide sequence ID" value="NZ_JQKC01000024.1"/>
</dbReference>
<dbReference type="AlphaFoldDB" id="A0A0L6JHW7"/>
<dbReference type="GO" id="GO:0006935">
    <property type="term" value="P:chemotaxis"/>
    <property type="evidence" value="ECO:0007669"/>
    <property type="project" value="InterPro"/>
</dbReference>
<evidence type="ECO:0000313" key="10">
    <source>
        <dbReference type="EMBL" id="KNY25303.1"/>
    </source>
</evidence>
<keyword evidence="7 8" id="KW-0472">Membrane</keyword>
<dbReference type="STRING" id="398512.Bccel_0563"/>
<feature type="transmembrane region" description="Helical" evidence="8">
    <location>
        <begin position="146"/>
        <end position="170"/>
    </location>
</feature>
<evidence type="ECO:0000256" key="8">
    <source>
        <dbReference type="SAM" id="Phobius"/>
    </source>
</evidence>
<proteinExistence type="inferred from homology"/>
<dbReference type="eggNOG" id="COG1291">
    <property type="taxonomic scope" value="Bacteria"/>
</dbReference>
<evidence type="ECO:0000256" key="1">
    <source>
        <dbReference type="ARBA" id="ARBA00004651"/>
    </source>
</evidence>
<evidence type="ECO:0000256" key="4">
    <source>
        <dbReference type="ARBA" id="ARBA00022475"/>
    </source>
</evidence>
<evidence type="ECO:0000313" key="11">
    <source>
        <dbReference type="Proteomes" id="UP000036923"/>
    </source>
</evidence>
<gene>
    <name evidence="10" type="ORF">Bccel_0563</name>
</gene>
<protein>
    <submittedName>
        <fullName evidence="10">MotA/TolQ/ExbB proton channel</fullName>
    </submittedName>
</protein>
<accession>A0A0L6JHW7</accession>
<sequence length="266" mass="28765">MDIFLIIGVITGALAVVVGMYVKGANVSVLLNPAAAIIIIIGTIAAVMNSFPKKEFLKIPKVFGVLFREKKGLDPCEVIKQIQDLAQTARKEGLLSLEQVIEKIDNDFMKRSLNMVVDGIEQDYIREVLNIEIETMEERHRLGASIFTAAGGAAPTLGVLGAVIGLIGALGNLEDTEKLGHMIAAAFVATLYGIFLGYVISHPFASRLKRKSHEEISVMRIILEGVLSIQAGENPKSIEIKLVGMLDPKERLKITQASGEKSGKGE</sequence>
<evidence type="ECO:0000256" key="5">
    <source>
        <dbReference type="ARBA" id="ARBA00022692"/>
    </source>
</evidence>
<keyword evidence="11" id="KW-1185">Reference proteome</keyword>
<dbReference type="GO" id="GO:0005886">
    <property type="term" value="C:plasma membrane"/>
    <property type="evidence" value="ECO:0007669"/>
    <property type="project" value="UniProtKB-SubCell"/>
</dbReference>
<name>A0A0L6JHW7_9FIRM</name>
<dbReference type="PANTHER" id="PTHR30433:SF3">
    <property type="entry name" value="MOTILITY PROTEIN A"/>
    <property type="match status" value="1"/>
</dbReference>
<comment type="caution">
    <text evidence="10">The sequence shown here is derived from an EMBL/GenBank/DDBJ whole genome shotgun (WGS) entry which is preliminary data.</text>
</comment>
<dbReference type="PANTHER" id="PTHR30433">
    <property type="entry name" value="CHEMOTAXIS PROTEIN MOTA"/>
    <property type="match status" value="1"/>
</dbReference>
<dbReference type="Proteomes" id="UP000036923">
    <property type="component" value="Unassembled WGS sequence"/>
</dbReference>
<feature type="transmembrane region" description="Helical" evidence="8">
    <location>
        <begin position="31"/>
        <end position="51"/>
    </location>
</feature>
<feature type="domain" description="MotA/TolQ/ExbB proton channel" evidence="9">
    <location>
        <begin position="102"/>
        <end position="219"/>
    </location>
</feature>
<evidence type="ECO:0000256" key="2">
    <source>
        <dbReference type="ARBA" id="ARBA00008038"/>
    </source>
</evidence>
<keyword evidence="5 8" id="KW-0812">Transmembrane</keyword>
<evidence type="ECO:0000256" key="6">
    <source>
        <dbReference type="ARBA" id="ARBA00022989"/>
    </source>
</evidence>
<keyword evidence="4" id="KW-1003">Cell membrane</keyword>
<dbReference type="EMBL" id="LGTC01000001">
    <property type="protein sequence ID" value="KNY25303.1"/>
    <property type="molecule type" value="Genomic_DNA"/>
</dbReference>
<dbReference type="InterPro" id="IPR000540">
    <property type="entry name" value="Flag_MotA_CS"/>
</dbReference>
<evidence type="ECO:0000259" key="9">
    <source>
        <dbReference type="Pfam" id="PF01618"/>
    </source>
</evidence>
<dbReference type="GO" id="GO:0071978">
    <property type="term" value="P:bacterial-type flagellum-dependent swarming motility"/>
    <property type="evidence" value="ECO:0007669"/>
    <property type="project" value="InterPro"/>
</dbReference>
<dbReference type="PROSITE" id="PS01307">
    <property type="entry name" value="MOTA"/>
    <property type="match status" value="1"/>
</dbReference>
<dbReference type="InterPro" id="IPR002898">
    <property type="entry name" value="MotA_ExbB_proton_chnl"/>
</dbReference>
<evidence type="ECO:0000256" key="3">
    <source>
        <dbReference type="ARBA" id="ARBA00022448"/>
    </source>
</evidence>
<keyword evidence="6 8" id="KW-1133">Transmembrane helix</keyword>
<dbReference type="InterPro" id="IPR047055">
    <property type="entry name" value="MotA-like"/>
</dbReference>
<organism evidence="10 11">
    <name type="scientific">Pseudobacteroides cellulosolvens ATCC 35603 = DSM 2933</name>
    <dbReference type="NCBI Taxonomy" id="398512"/>
    <lineage>
        <taxon>Bacteria</taxon>
        <taxon>Bacillati</taxon>
        <taxon>Bacillota</taxon>
        <taxon>Clostridia</taxon>
        <taxon>Eubacteriales</taxon>
        <taxon>Oscillospiraceae</taxon>
        <taxon>Pseudobacteroides</taxon>
    </lineage>
</organism>
<evidence type="ECO:0000256" key="7">
    <source>
        <dbReference type="ARBA" id="ARBA00023136"/>
    </source>
</evidence>
<dbReference type="PATRIC" id="fig|398512.5.peg.583"/>
<dbReference type="Pfam" id="PF01618">
    <property type="entry name" value="MotA_ExbB"/>
    <property type="match status" value="1"/>
</dbReference>
<dbReference type="NCBIfam" id="NF005997">
    <property type="entry name" value="PRK08124.1"/>
    <property type="match status" value="1"/>
</dbReference>
<dbReference type="OrthoDB" id="9806929at2"/>